<keyword evidence="2" id="KW-1185">Reference proteome</keyword>
<comment type="caution">
    <text evidence="1">The sequence shown here is derived from an EMBL/GenBank/DDBJ whole genome shotgun (WGS) entry which is preliminary data.</text>
</comment>
<dbReference type="eggNOG" id="COG1595">
    <property type="taxonomic scope" value="Bacteria"/>
</dbReference>
<dbReference type="InterPro" id="IPR029787">
    <property type="entry name" value="Nucleotide_cyclase"/>
</dbReference>
<protein>
    <submittedName>
        <fullName evidence="1">Uncharacterized protein</fullName>
    </submittedName>
</protein>
<dbReference type="KEGG" id="hhu:AR456_07950"/>
<proteinExistence type="predicted"/>
<dbReference type="PATRIC" id="fig|1178482.3.peg.3900"/>
<dbReference type="Proteomes" id="UP000019113">
    <property type="component" value="Unassembled WGS sequence"/>
</dbReference>
<reference evidence="1 2" key="1">
    <citation type="submission" date="2013-08" db="EMBL/GenBank/DDBJ databases">
        <title>draft genome of Halomonas huanghegensis, strain BJGMM-B45T.</title>
        <authorList>
            <person name="Miao C."/>
            <person name="Wan Y."/>
            <person name="Jin W."/>
        </authorList>
    </citation>
    <scope>NUCLEOTIDE SEQUENCE [LARGE SCALE GENOMIC DNA]</scope>
    <source>
        <strain evidence="1 2">BJGMM-B45</strain>
    </source>
</reference>
<dbReference type="EMBL" id="AVBC01000045">
    <property type="protein sequence ID" value="ERL49446.1"/>
    <property type="molecule type" value="Genomic_DNA"/>
</dbReference>
<accession>W1N2P4</accession>
<organism evidence="1 2">
    <name type="scientific">Halomonas huangheensis</name>
    <dbReference type="NCBI Taxonomy" id="1178482"/>
    <lineage>
        <taxon>Bacteria</taxon>
        <taxon>Pseudomonadati</taxon>
        <taxon>Pseudomonadota</taxon>
        <taxon>Gammaproteobacteria</taxon>
        <taxon>Oceanospirillales</taxon>
        <taxon>Halomonadaceae</taxon>
        <taxon>Halomonas</taxon>
    </lineage>
</organism>
<dbReference type="OrthoDB" id="7064118at2"/>
<dbReference type="Gene3D" id="3.30.70.1230">
    <property type="entry name" value="Nucleotide cyclase"/>
    <property type="match status" value="1"/>
</dbReference>
<dbReference type="AlphaFoldDB" id="W1N2P4"/>
<dbReference type="STRING" id="1178482.AR456_07950"/>
<dbReference type="eggNOG" id="COG2114">
    <property type="taxonomic scope" value="Bacteria"/>
</dbReference>
<sequence length="228" mass="25157">MPKTRVVVLTGDLIDSQRSTTRALYEQLDARLETLATRYNGAWSRFRGDGFQMVLQQADAGMDAAVALRANLIGSSPDDQRWDARIAIATGESHWTPEHALEDANDAPFIASGKALDHLSDSDEHLLLAGSDDAQQLLVRYLDEMLNGWSTNSAESVALCLDEPGITQARLATLLGIRQPSVHKRLQVARWELLNATLTYFRRHCQDTLLNRDAGADRGPSTETETQG</sequence>
<gene>
    <name evidence="1" type="ORF">BJB45_06610</name>
</gene>
<evidence type="ECO:0000313" key="2">
    <source>
        <dbReference type="Proteomes" id="UP000019113"/>
    </source>
</evidence>
<evidence type="ECO:0000313" key="1">
    <source>
        <dbReference type="EMBL" id="ERL49446.1"/>
    </source>
</evidence>
<name>W1N2P4_9GAMM</name>